<reference evidence="2" key="1">
    <citation type="submission" date="2015-04" db="UniProtKB">
        <authorList>
            <consortium name="EnsemblPlants"/>
        </authorList>
    </citation>
    <scope>IDENTIFICATION</scope>
</reference>
<dbReference type="HOGENOM" id="CLU_977885_0_0_1"/>
<feature type="compositionally biased region" description="Basic and acidic residues" evidence="1">
    <location>
        <begin position="148"/>
        <end position="161"/>
    </location>
</feature>
<proteinExistence type="predicted"/>
<dbReference type="AlphaFoldDB" id="A0A0E0D3S6"/>
<name>A0A0E0D3S6_9ORYZ</name>
<evidence type="ECO:0000256" key="1">
    <source>
        <dbReference type="SAM" id="MobiDB-lite"/>
    </source>
</evidence>
<keyword evidence="3" id="KW-1185">Reference proteome</keyword>
<sequence>MALRGAASRSFLAAVRGRAASASSASRVRAAPAPLPSAPPRRVPPAAFSPFAAASARPMAAAAAMMGSPAAVAARLTGHPSASVRACCELSQGTHFCRTCQDRYTGCHPVQQEQKQRPPGYSWFSSSVQLCCSRVKTHTAGSPRRSAQKHEAATHPPEDVHGHRRPPAVSAGGGVHHHELEEADVVGDKAIVTGELTPSAAVEAAGVPPVHEQDVPLPSPALPLQHHLPLHRPQILPRELRRHPLTSKQKQHQFKFSPFQPRKETAMQCHLVCAVCRRRKHERQL</sequence>
<reference evidence="2" key="2">
    <citation type="submission" date="2018-05" db="EMBL/GenBank/DDBJ databases">
        <title>OmerRS3 (Oryza meridionalis Reference Sequence Version 3).</title>
        <authorList>
            <person name="Zhang J."/>
            <person name="Kudrna D."/>
            <person name="Lee S."/>
            <person name="Talag J."/>
            <person name="Welchert J."/>
            <person name="Wing R.A."/>
        </authorList>
    </citation>
    <scope>NUCLEOTIDE SEQUENCE [LARGE SCALE GENOMIC DNA]</scope>
    <source>
        <strain evidence="2">cv. OR44</strain>
    </source>
</reference>
<dbReference type="Gramene" id="OMERI03G23770.2">
    <property type="protein sequence ID" value="OMERI03G23770.2"/>
    <property type="gene ID" value="OMERI03G23770"/>
</dbReference>
<organism evidence="2">
    <name type="scientific">Oryza meridionalis</name>
    <dbReference type="NCBI Taxonomy" id="40149"/>
    <lineage>
        <taxon>Eukaryota</taxon>
        <taxon>Viridiplantae</taxon>
        <taxon>Streptophyta</taxon>
        <taxon>Embryophyta</taxon>
        <taxon>Tracheophyta</taxon>
        <taxon>Spermatophyta</taxon>
        <taxon>Magnoliopsida</taxon>
        <taxon>Liliopsida</taxon>
        <taxon>Poales</taxon>
        <taxon>Poaceae</taxon>
        <taxon>BOP clade</taxon>
        <taxon>Oryzoideae</taxon>
        <taxon>Oryzeae</taxon>
        <taxon>Oryzinae</taxon>
        <taxon>Oryza</taxon>
    </lineage>
</organism>
<accession>A0A0E0D3S6</accession>
<protein>
    <submittedName>
        <fullName evidence="2">Uncharacterized protein</fullName>
    </submittedName>
</protein>
<evidence type="ECO:0000313" key="3">
    <source>
        <dbReference type="Proteomes" id="UP000008021"/>
    </source>
</evidence>
<feature type="region of interest" description="Disordered" evidence="1">
    <location>
        <begin position="139"/>
        <end position="174"/>
    </location>
</feature>
<evidence type="ECO:0000313" key="2">
    <source>
        <dbReference type="EnsemblPlants" id="OMERI03G23770.2"/>
    </source>
</evidence>
<dbReference type="eggNOG" id="ENOG502S5NP">
    <property type="taxonomic scope" value="Eukaryota"/>
</dbReference>
<dbReference type="EnsemblPlants" id="OMERI03G23770.2">
    <property type="protein sequence ID" value="OMERI03G23770.2"/>
    <property type="gene ID" value="OMERI03G23770"/>
</dbReference>
<dbReference type="Proteomes" id="UP000008021">
    <property type="component" value="Chromosome 3"/>
</dbReference>